<evidence type="ECO:0000256" key="1">
    <source>
        <dbReference type="SAM" id="MobiDB-lite"/>
    </source>
</evidence>
<comment type="caution">
    <text evidence="3">The sequence shown here is derived from an EMBL/GenBank/DDBJ whole genome shotgun (WGS) entry which is preliminary data.</text>
</comment>
<name>A0A7W5DRK2_9PORP</name>
<dbReference type="InterPro" id="IPR052715">
    <property type="entry name" value="RAYT_transposase"/>
</dbReference>
<evidence type="ECO:0000313" key="3">
    <source>
        <dbReference type="EMBL" id="MBB3187799.1"/>
    </source>
</evidence>
<organism evidence="3 4">
    <name type="scientific">Microbacter margulisiae</name>
    <dbReference type="NCBI Taxonomy" id="1350067"/>
    <lineage>
        <taxon>Bacteria</taxon>
        <taxon>Pseudomonadati</taxon>
        <taxon>Bacteroidota</taxon>
        <taxon>Bacteroidia</taxon>
        <taxon>Bacteroidales</taxon>
        <taxon>Porphyromonadaceae</taxon>
        <taxon>Microbacter</taxon>
    </lineage>
</organism>
<dbReference type="GO" id="GO:0006313">
    <property type="term" value="P:DNA transposition"/>
    <property type="evidence" value="ECO:0007669"/>
    <property type="project" value="InterPro"/>
</dbReference>
<evidence type="ECO:0000259" key="2">
    <source>
        <dbReference type="SMART" id="SM01321"/>
    </source>
</evidence>
<dbReference type="Gene3D" id="3.30.70.1290">
    <property type="entry name" value="Transposase IS200-like"/>
    <property type="match status" value="1"/>
</dbReference>
<dbReference type="SMART" id="SM01321">
    <property type="entry name" value="Y1_Tnp"/>
    <property type="match status" value="1"/>
</dbReference>
<dbReference type="EMBL" id="JACHYB010000002">
    <property type="protein sequence ID" value="MBB3187799.1"/>
    <property type="molecule type" value="Genomic_DNA"/>
</dbReference>
<dbReference type="PANTHER" id="PTHR36966">
    <property type="entry name" value="REP-ASSOCIATED TYROSINE TRANSPOSASE"/>
    <property type="match status" value="1"/>
</dbReference>
<feature type="domain" description="Transposase IS200-like" evidence="2">
    <location>
        <begin position="21"/>
        <end position="226"/>
    </location>
</feature>
<protein>
    <submittedName>
        <fullName evidence="3">REP element-mobilizing transposase RayT</fullName>
    </submittedName>
</protein>
<dbReference type="AlphaFoldDB" id="A0A7W5DRK2"/>
<dbReference type="InterPro" id="IPR002686">
    <property type="entry name" value="Transposase_17"/>
</dbReference>
<reference evidence="3 4" key="1">
    <citation type="submission" date="2020-08" db="EMBL/GenBank/DDBJ databases">
        <title>Genomic Encyclopedia of Type Strains, Phase IV (KMG-IV): sequencing the most valuable type-strain genomes for metagenomic binning, comparative biology and taxonomic classification.</title>
        <authorList>
            <person name="Goeker M."/>
        </authorList>
    </citation>
    <scope>NUCLEOTIDE SEQUENCE [LARGE SCALE GENOMIC DNA]</scope>
    <source>
        <strain evidence="3 4">DSM 27471</strain>
    </source>
</reference>
<feature type="region of interest" description="Disordered" evidence="1">
    <location>
        <begin position="115"/>
        <end position="174"/>
    </location>
</feature>
<proteinExistence type="predicted"/>
<sequence length="236" mass="27047">MTYEPINHHRRSIRLKGYDYSQQGLYFITLCVQNRVCLFGEIINGQMALNTYGQIAHNEWLNTATIRKNVTLHQFVVMPNHFHAIIEINGNDDGGGRGELYSPKMHMSQMYSPQLHNNQLDSGTNNTTNRGELHTPPMDTPEQCKGESNSPKSTTEYNSDNRGESISPLRGPSGTVGAMVRGYKSAVTKQSKLLHFDGTLWQRNYWEHIIRTSDEYERIATYIENNPMNWHNDTLK</sequence>
<dbReference type="PANTHER" id="PTHR36966:SF1">
    <property type="entry name" value="REP-ASSOCIATED TYROSINE TRANSPOSASE"/>
    <property type="match status" value="1"/>
</dbReference>
<feature type="compositionally biased region" description="Polar residues" evidence="1">
    <location>
        <begin position="115"/>
        <end position="130"/>
    </location>
</feature>
<dbReference type="Proteomes" id="UP000544222">
    <property type="component" value="Unassembled WGS sequence"/>
</dbReference>
<feature type="compositionally biased region" description="Polar residues" evidence="1">
    <location>
        <begin position="146"/>
        <end position="160"/>
    </location>
</feature>
<keyword evidence="4" id="KW-1185">Reference proteome</keyword>
<gene>
    <name evidence="3" type="ORF">FHX64_001997</name>
</gene>
<dbReference type="SUPFAM" id="SSF143422">
    <property type="entry name" value="Transposase IS200-like"/>
    <property type="match status" value="1"/>
</dbReference>
<dbReference type="InterPro" id="IPR036515">
    <property type="entry name" value="Transposase_17_sf"/>
</dbReference>
<accession>A0A7W5DRK2</accession>
<dbReference type="GO" id="GO:0043565">
    <property type="term" value="F:sequence-specific DNA binding"/>
    <property type="evidence" value="ECO:0007669"/>
    <property type="project" value="TreeGrafter"/>
</dbReference>
<evidence type="ECO:0000313" key="4">
    <source>
        <dbReference type="Proteomes" id="UP000544222"/>
    </source>
</evidence>
<dbReference type="GO" id="GO:0004803">
    <property type="term" value="F:transposase activity"/>
    <property type="evidence" value="ECO:0007669"/>
    <property type="project" value="InterPro"/>
</dbReference>
<dbReference type="RefSeq" id="WP_183413628.1">
    <property type="nucleotide sequence ID" value="NZ_JACHYB010000002.1"/>
</dbReference>